<gene>
    <name evidence="1" type="ORF">L3Q82_012634</name>
</gene>
<comment type="caution">
    <text evidence="1">The sequence shown here is derived from an EMBL/GenBank/DDBJ whole genome shotgun (WGS) entry which is preliminary data.</text>
</comment>
<sequence>MARISLDCPNSLPGIPLSVLSVPMENKYKCQQCLQVLRKPVQAQCGHRFCVHCFKQLTSSGPKPCEACRQEEIYEEPISILNSNELHAGGSFPHFSLQQCNLLCLTAIKFRGFVNSLSSLLPRQAFPDNAAGREIASLPARCLNQGCNWTGSIKEYEAQHEGRCEFERIQCEACQTSILRTEKDRHTERECEARTLNCKYCKLTFNFKDIKAHDEICLKFPLQCKECGKKKIPREKFNDHTKSCAKSKSACPFNEVGCKSVIDNGKLSDHEHSSTMEHLRLLLPMVLSIARTRADAPGPAGEWQEDSGLGLYRAPEEGVNMGAGAAASAQSVDIEKKVNALENIVCVLNREVERSSVTMEAFSHQHRLDQEKIENLSNKMRQLERTLTMKDLQLSETEQLLRELQLCTYDGIFVWKIIDFSRRRQDAVAGRAPAMFSPAFYSSKYGYKMCLRLYLNGDGTGRGTHLSLFFVVMRGKYDALLKWPFSQKVTLMLLDQNNREHIIDAFRPDVSSTSFQRPISEMNIASGCPLFCPLAKLAGKSPYLRDDTIFIKAIVDLTGL</sequence>
<organism evidence="1 2">
    <name type="scientific">Scortum barcoo</name>
    <name type="common">barcoo grunter</name>
    <dbReference type="NCBI Taxonomy" id="214431"/>
    <lineage>
        <taxon>Eukaryota</taxon>
        <taxon>Metazoa</taxon>
        <taxon>Chordata</taxon>
        <taxon>Craniata</taxon>
        <taxon>Vertebrata</taxon>
        <taxon>Euteleostomi</taxon>
        <taxon>Actinopterygii</taxon>
        <taxon>Neopterygii</taxon>
        <taxon>Teleostei</taxon>
        <taxon>Neoteleostei</taxon>
        <taxon>Acanthomorphata</taxon>
        <taxon>Eupercaria</taxon>
        <taxon>Centrarchiformes</taxon>
        <taxon>Terapontoidei</taxon>
        <taxon>Terapontidae</taxon>
        <taxon>Scortum</taxon>
    </lineage>
</organism>
<accession>A0ACB8W3J9</accession>
<keyword evidence="2" id="KW-1185">Reference proteome</keyword>
<proteinExistence type="predicted"/>
<reference evidence="1" key="1">
    <citation type="submission" date="2022-04" db="EMBL/GenBank/DDBJ databases">
        <title>Jade perch genome.</title>
        <authorList>
            <person name="Chao B."/>
        </authorList>
    </citation>
    <scope>NUCLEOTIDE SEQUENCE</scope>
    <source>
        <strain evidence="1">CB-2022</strain>
    </source>
</reference>
<protein>
    <submittedName>
        <fullName evidence="1">Uncharacterized protein</fullName>
    </submittedName>
</protein>
<dbReference type="EMBL" id="CM041545">
    <property type="protein sequence ID" value="KAI3362316.1"/>
    <property type="molecule type" value="Genomic_DNA"/>
</dbReference>
<evidence type="ECO:0000313" key="1">
    <source>
        <dbReference type="EMBL" id="KAI3362316.1"/>
    </source>
</evidence>
<dbReference type="Proteomes" id="UP000831701">
    <property type="component" value="Chromosome 15"/>
</dbReference>
<name>A0ACB8W3J9_9TELE</name>
<evidence type="ECO:0000313" key="2">
    <source>
        <dbReference type="Proteomes" id="UP000831701"/>
    </source>
</evidence>